<evidence type="ECO:0000256" key="5">
    <source>
        <dbReference type="ARBA" id="ARBA00023136"/>
    </source>
</evidence>
<keyword evidence="8" id="KW-1185">Reference proteome</keyword>
<gene>
    <name evidence="7" type="ORF">CR203_01035</name>
</gene>
<reference evidence="7 8" key="1">
    <citation type="submission" date="2017-10" db="EMBL/GenBank/DDBJ databases">
        <title>Bacillus sp. nov., a halophilic bacterium isolated from a Keqin Lake.</title>
        <authorList>
            <person name="Wang H."/>
        </authorList>
    </citation>
    <scope>NUCLEOTIDE SEQUENCE [LARGE SCALE GENOMIC DNA]</scope>
    <source>
        <strain evidence="7 8">KCTC 13187</strain>
    </source>
</reference>
<dbReference type="AlphaFoldDB" id="A0A3A9K811"/>
<evidence type="ECO:0000313" key="7">
    <source>
        <dbReference type="EMBL" id="RKL68667.1"/>
    </source>
</evidence>
<evidence type="ECO:0000256" key="4">
    <source>
        <dbReference type="ARBA" id="ARBA00022989"/>
    </source>
</evidence>
<feature type="transmembrane region" description="Helical" evidence="6">
    <location>
        <begin position="208"/>
        <end position="230"/>
    </location>
</feature>
<evidence type="ECO:0000256" key="1">
    <source>
        <dbReference type="ARBA" id="ARBA00004651"/>
    </source>
</evidence>
<evidence type="ECO:0000256" key="6">
    <source>
        <dbReference type="SAM" id="Phobius"/>
    </source>
</evidence>
<dbReference type="OrthoDB" id="9763003at2"/>
<evidence type="ECO:0000313" key="8">
    <source>
        <dbReference type="Proteomes" id="UP000281498"/>
    </source>
</evidence>
<evidence type="ECO:0000256" key="2">
    <source>
        <dbReference type="ARBA" id="ARBA00022475"/>
    </source>
</evidence>
<evidence type="ECO:0000256" key="3">
    <source>
        <dbReference type="ARBA" id="ARBA00022692"/>
    </source>
</evidence>
<name>A0A3A9K811_9BACI</name>
<feature type="transmembrane region" description="Helical" evidence="6">
    <location>
        <begin position="237"/>
        <end position="257"/>
    </location>
</feature>
<dbReference type="InterPro" id="IPR004633">
    <property type="entry name" value="NaPi_cotrn-rel/YqeW-like"/>
</dbReference>
<protein>
    <submittedName>
        <fullName evidence="7">Na/Pi cotransporter</fullName>
    </submittedName>
</protein>
<keyword evidence="5 6" id="KW-0472">Membrane</keyword>
<feature type="transmembrane region" description="Helical" evidence="6">
    <location>
        <begin position="105"/>
        <end position="122"/>
    </location>
</feature>
<dbReference type="GO" id="GO:0005886">
    <property type="term" value="C:plasma membrane"/>
    <property type="evidence" value="ECO:0007669"/>
    <property type="project" value="UniProtKB-SubCell"/>
</dbReference>
<dbReference type="NCBIfam" id="NF037997">
    <property type="entry name" value="Na_Pi_symport"/>
    <property type="match status" value="1"/>
</dbReference>
<accession>A0A3A9K811</accession>
<feature type="transmembrane region" description="Helical" evidence="6">
    <location>
        <begin position="128"/>
        <end position="152"/>
    </location>
</feature>
<dbReference type="PANTHER" id="PTHR10010">
    <property type="entry name" value="SOLUTE CARRIER FAMILY 34 SODIUM PHOSPHATE , MEMBER 2-RELATED"/>
    <property type="match status" value="1"/>
</dbReference>
<feature type="transmembrane region" description="Helical" evidence="6">
    <location>
        <begin position="49"/>
        <end position="73"/>
    </location>
</feature>
<feature type="transmembrane region" description="Helical" evidence="6">
    <location>
        <begin position="6"/>
        <end position="28"/>
    </location>
</feature>
<keyword evidence="2" id="KW-1003">Cell membrane</keyword>
<comment type="subcellular location">
    <subcellularLocation>
        <location evidence="1">Cell membrane</location>
        <topology evidence="1">Multi-pass membrane protein</topology>
    </subcellularLocation>
</comment>
<dbReference type="GO" id="GO:0005436">
    <property type="term" value="F:sodium:phosphate symporter activity"/>
    <property type="evidence" value="ECO:0007669"/>
    <property type="project" value="InterPro"/>
</dbReference>
<comment type="caution">
    <text evidence="7">The sequence shown here is derived from an EMBL/GenBank/DDBJ whole genome shotgun (WGS) entry which is preliminary data.</text>
</comment>
<proteinExistence type="predicted"/>
<dbReference type="Proteomes" id="UP000281498">
    <property type="component" value="Unassembled WGS sequence"/>
</dbReference>
<dbReference type="InterPro" id="IPR003841">
    <property type="entry name" value="Na/Pi_transpt"/>
</dbReference>
<keyword evidence="4 6" id="KW-1133">Transmembrane helix</keyword>
<dbReference type="GO" id="GO:0044341">
    <property type="term" value="P:sodium-dependent phosphate transport"/>
    <property type="evidence" value="ECO:0007669"/>
    <property type="project" value="InterPro"/>
</dbReference>
<sequence length="309" mass="33981">MSEWITLFAIFISLFLFGMFVMRHGLLLRFKTKIPYLTYQFIDHPIKGLLTGIIASAALQSSSAVMVITIGLVSTKIIRFKQCIGLILGANIGTVFTLELLAFELSYLIIPCLIIGALLLFSSQEATFSMGCFFFGLGIIFVSMHGFETLAAPLSAIPTVYDWFMWSQEYTSLGLFIGIILSSVIQSSSAVSAMAMSFLDENILSLPASIAIVFGANIGTCATAWLACLGGSKDAKLAAYAHIWINIIGVCLFFPFIETFSELIILTSDSKSQHLVNAAFLFNIISALLILPVISPFSRFIEWIHYRKI</sequence>
<keyword evidence="3 6" id="KW-0812">Transmembrane</keyword>
<organism evidence="7 8">
    <name type="scientific">Salipaludibacillus neizhouensis</name>
    <dbReference type="NCBI Taxonomy" id="885475"/>
    <lineage>
        <taxon>Bacteria</taxon>
        <taxon>Bacillati</taxon>
        <taxon>Bacillota</taxon>
        <taxon>Bacilli</taxon>
        <taxon>Bacillales</taxon>
        <taxon>Bacillaceae</taxon>
    </lineage>
</organism>
<dbReference type="PANTHER" id="PTHR10010:SF46">
    <property type="entry name" value="SODIUM-DEPENDENT PHOSPHATE TRANSPORT PROTEIN 2B"/>
    <property type="match status" value="1"/>
</dbReference>
<dbReference type="NCBIfam" id="TIGR00704">
    <property type="entry name" value="NaPi_cotrn_rel"/>
    <property type="match status" value="1"/>
</dbReference>
<dbReference type="EMBL" id="PDOE01000001">
    <property type="protein sequence ID" value="RKL68667.1"/>
    <property type="molecule type" value="Genomic_DNA"/>
</dbReference>
<dbReference type="Pfam" id="PF02690">
    <property type="entry name" value="Na_Pi_cotrans"/>
    <property type="match status" value="2"/>
</dbReference>
<feature type="transmembrane region" description="Helical" evidence="6">
    <location>
        <begin position="277"/>
        <end position="298"/>
    </location>
</feature>
<dbReference type="RefSeq" id="WP_110936693.1">
    <property type="nucleotide sequence ID" value="NZ_KZ614146.1"/>
</dbReference>